<evidence type="ECO:0000313" key="1">
    <source>
        <dbReference type="EMBL" id="TRX90078.1"/>
    </source>
</evidence>
<evidence type="ECO:0000313" key="2">
    <source>
        <dbReference type="Proteomes" id="UP000319160"/>
    </source>
</evidence>
<name>A0A553HQ37_9PEZI</name>
<sequence>MGDSKQPIPVILCGKTMEVGETVTSLVKPEIEVIQFIQSFEDAKANFSSLLAGNGPTSKISNNLGSHDFTRPPRGIIFGRAFDAEDVKELNRLFRDTTSQPVAWIAGHPAVRPPPVPTPGYAEKAADNVKRALQKWMDDGADSRDIVYY</sequence>
<dbReference type="Proteomes" id="UP000319160">
    <property type="component" value="Unassembled WGS sequence"/>
</dbReference>
<dbReference type="AlphaFoldDB" id="A0A553HQ37"/>
<keyword evidence="2" id="KW-1185">Reference proteome</keyword>
<dbReference type="OrthoDB" id="3649348at2759"/>
<dbReference type="EMBL" id="VFLP01000059">
    <property type="protein sequence ID" value="TRX90078.1"/>
    <property type="molecule type" value="Genomic_DNA"/>
</dbReference>
<organism evidence="1 2">
    <name type="scientific">Xylaria flabelliformis</name>
    <dbReference type="NCBI Taxonomy" id="2512241"/>
    <lineage>
        <taxon>Eukaryota</taxon>
        <taxon>Fungi</taxon>
        <taxon>Dikarya</taxon>
        <taxon>Ascomycota</taxon>
        <taxon>Pezizomycotina</taxon>
        <taxon>Sordariomycetes</taxon>
        <taxon>Xylariomycetidae</taxon>
        <taxon>Xylariales</taxon>
        <taxon>Xylariaceae</taxon>
        <taxon>Xylaria</taxon>
    </lineage>
</organism>
<accession>A0A553HQ37</accession>
<comment type="caution">
    <text evidence="1">The sequence shown here is derived from an EMBL/GenBank/DDBJ whole genome shotgun (WGS) entry which is preliminary data.</text>
</comment>
<reference evidence="2" key="1">
    <citation type="submission" date="2019-06" db="EMBL/GenBank/DDBJ databases">
        <title>Draft genome sequence of the griseofulvin-producing fungus Xylaria cubensis strain G536.</title>
        <authorList>
            <person name="Mead M.E."/>
            <person name="Raja H.A."/>
            <person name="Steenwyk J.L."/>
            <person name="Knowles S.L."/>
            <person name="Oberlies N.H."/>
            <person name="Rokas A."/>
        </authorList>
    </citation>
    <scope>NUCLEOTIDE SEQUENCE [LARGE SCALE GENOMIC DNA]</scope>
    <source>
        <strain evidence="2">G536</strain>
    </source>
</reference>
<gene>
    <name evidence="1" type="ORF">FHL15_008997</name>
</gene>
<protein>
    <submittedName>
        <fullName evidence="1">Uncharacterized protein</fullName>
    </submittedName>
</protein>
<proteinExistence type="predicted"/>